<keyword evidence="7" id="KW-1185">Reference proteome</keyword>
<keyword evidence="1 3" id="KW-0820">tRNA-binding</keyword>
<feature type="region of interest" description="Disordered" evidence="4">
    <location>
        <begin position="27"/>
        <end position="104"/>
    </location>
</feature>
<gene>
    <name evidence="6" type="ORF">KC19_9G144000</name>
</gene>
<reference evidence="6" key="1">
    <citation type="submission" date="2020-06" db="EMBL/GenBank/DDBJ databases">
        <title>WGS assembly of Ceratodon purpureus strain R40.</title>
        <authorList>
            <person name="Carey S.B."/>
            <person name="Jenkins J."/>
            <person name="Shu S."/>
            <person name="Lovell J.T."/>
            <person name="Sreedasyam A."/>
            <person name="Maumus F."/>
            <person name="Tiley G.P."/>
            <person name="Fernandez-Pozo N."/>
            <person name="Barry K."/>
            <person name="Chen C."/>
            <person name="Wang M."/>
            <person name="Lipzen A."/>
            <person name="Daum C."/>
            <person name="Saski C.A."/>
            <person name="Payton A.C."/>
            <person name="Mcbreen J.C."/>
            <person name="Conrad R.E."/>
            <person name="Kollar L.M."/>
            <person name="Olsson S."/>
            <person name="Huttunen S."/>
            <person name="Landis J.B."/>
            <person name="Wickett N.J."/>
            <person name="Johnson M.G."/>
            <person name="Rensing S.A."/>
            <person name="Grimwood J."/>
            <person name="Schmutz J."/>
            <person name="Mcdaniel S.F."/>
        </authorList>
    </citation>
    <scope>NUCLEOTIDE SEQUENCE</scope>
    <source>
        <strain evidence="6">R40</strain>
    </source>
</reference>
<feature type="domain" description="TRNA-binding" evidence="5">
    <location>
        <begin position="107"/>
        <end position="213"/>
    </location>
</feature>
<evidence type="ECO:0000256" key="2">
    <source>
        <dbReference type="ARBA" id="ARBA00022884"/>
    </source>
</evidence>
<dbReference type="PANTHER" id="PTHR11586">
    <property type="entry name" value="TRNA-AMINOACYLATION COFACTOR ARC1 FAMILY MEMBER"/>
    <property type="match status" value="1"/>
</dbReference>
<dbReference type="InterPro" id="IPR012340">
    <property type="entry name" value="NA-bd_OB-fold"/>
</dbReference>
<dbReference type="PANTHER" id="PTHR11586:SF37">
    <property type="entry name" value="TRNA-BINDING DOMAIN-CONTAINING PROTEIN"/>
    <property type="match status" value="1"/>
</dbReference>
<dbReference type="InterPro" id="IPR002547">
    <property type="entry name" value="tRNA-bd_dom"/>
</dbReference>
<evidence type="ECO:0000256" key="1">
    <source>
        <dbReference type="ARBA" id="ARBA00022555"/>
    </source>
</evidence>
<accession>A0A8T0GWA7</accession>
<dbReference type="SUPFAM" id="SSF50249">
    <property type="entry name" value="Nucleic acid-binding proteins"/>
    <property type="match status" value="1"/>
</dbReference>
<evidence type="ECO:0000259" key="5">
    <source>
        <dbReference type="PROSITE" id="PS50886"/>
    </source>
</evidence>
<dbReference type="GO" id="GO:0000049">
    <property type="term" value="F:tRNA binding"/>
    <property type="evidence" value="ECO:0007669"/>
    <property type="project" value="UniProtKB-UniRule"/>
</dbReference>
<comment type="caution">
    <text evidence="6">The sequence shown here is derived from an EMBL/GenBank/DDBJ whole genome shotgun (WGS) entry which is preliminary data.</text>
</comment>
<evidence type="ECO:0000313" key="7">
    <source>
        <dbReference type="Proteomes" id="UP000822688"/>
    </source>
</evidence>
<evidence type="ECO:0000256" key="4">
    <source>
        <dbReference type="SAM" id="MobiDB-lite"/>
    </source>
</evidence>
<proteinExistence type="predicted"/>
<evidence type="ECO:0000313" key="6">
    <source>
        <dbReference type="EMBL" id="KAG0562414.1"/>
    </source>
</evidence>
<dbReference type="Proteomes" id="UP000822688">
    <property type="component" value="Chromosome 9"/>
</dbReference>
<feature type="compositionally biased region" description="Basic and acidic residues" evidence="4">
    <location>
        <begin position="48"/>
        <end position="74"/>
    </location>
</feature>
<dbReference type="EMBL" id="CM026430">
    <property type="protein sequence ID" value="KAG0562414.1"/>
    <property type="molecule type" value="Genomic_DNA"/>
</dbReference>
<organism evidence="6 7">
    <name type="scientific">Ceratodon purpureus</name>
    <name type="common">Fire moss</name>
    <name type="synonym">Dicranum purpureum</name>
    <dbReference type="NCBI Taxonomy" id="3225"/>
    <lineage>
        <taxon>Eukaryota</taxon>
        <taxon>Viridiplantae</taxon>
        <taxon>Streptophyta</taxon>
        <taxon>Embryophyta</taxon>
        <taxon>Bryophyta</taxon>
        <taxon>Bryophytina</taxon>
        <taxon>Bryopsida</taxon>
        <taxon>Dicranidae</taxon>
        <taxon>Pseudoditrichales</taxon>
        <taxon>Ditrichaceae</taxon>
        <taxon>Ceratodon</taxon>
    </lineage>
</organism>
<dbReference type="PROSITE" id="PS50886">
    <property type="entry name" value="TRBD"/>
    <property type="match status" value="1"/>
</dbReference>
<dbReference type="AlphaFoldDB" id="A0A8T0GWA7"/>
<dbReference type="Gene3D" id="2.40.50.140">
    <property type="entry name" value="Nucleic acid-binding proteins"/>
    <property type="match status" value="1"/>
</dbReference>
<dbReference type="Pfam" id="PF01588">
    <property type="entry name" value="tRNA_bind"/>
    <property type="match status" value="1"/>
</dbReference>
<sequence length="256" mass="26991">MAQPGSAFDDAIAHLDALIARLASGEPAAAPREAPVTKPAVVSGEPIQKAEEVVDLKKDVKKDGKKESKKKNEESPIPDILKGRNLKLPGAKAATPPVASGNEQNDNFDKALMQVAVVQSVENHPNSEKLYVCKVDVGEGVVKQVVAGLKKFVTVGELEGKKVCVILNLKTAKLAGQVSEAMILAGSVATAEGSEIVKVLEPPSGAAPGDRIFQEVSFVFACPTMRKILLLILSSILSCSTIVVQNNSISVHGFCY</sequence>
<keyword evidence="2 3" id="KW-0694">RNA-binding</keyword>
<name>A0A8T0GWA7_CERPU</name>
<evidence type="ECO:0000256" key="3">
    <source>
        <dbReference type="PROSITE-ProRule" id="PRU00209"/>
    </source>
</evidence>
<protein>
    <recommendedName>
        <fullName evidence="5">tRNA-binding domain-containing protein</fullName>
    </recommendedName>
</protein>
<dbReference type="InterPro" id="IPR051270">
    <property type="entry name" value="Tyrosine-tRNA_ligase_regulator"/>
</dbReference>